<keyword evidence="2" id="KW-1185">Reference proteome</keyword>
<evidence type="ECO:0000313" key="2">
    <source>
        <dbReference type="Proteomes" id="UP000297703"/>
    </source>
</evidence>
<protein>
    <submittedName>
        <fullName evidence="1">RNA-binding protein 47</fullName>
    </submittedName>
</protein>
<sequence>MCVFKRGVSALPSTYWVTATAKGKIRLGGSRVCSSTLTTLKENCSVKSKSNYYTKSHHRITSEQEIAFGKEYDCGNSSHLDMQGSRNLRSGCKVCCIICCQFNSLTIHN</sequence>
<dbReference type="Proteomes" id="UP000297703">
    <property type="component" value="Unassembled WGS sequence"/>
</dbReference>
<evidence type="ECO:0000313" key="1">
    <source>
        <dbReference type="EMBL" id="TFK15138.1"/>
    </source>
</evidence>
<gene>
    <name evidence="1" type="ORF">DR999_PMT01430</name>
</gene>
<organism evidence="1 2">
    <name type="scientific">Platysternon megacephalum</name>
    <name type="common">big-headed turtle</name>
    <dbReference type="NCBI Taxonomy" id="55544"/>
    <lineage>
        <taxon>Eukaryota</taxon>
        <taxon>Metazoa</taxon>
        <taxon>Chordata</taxon>
        <taxon>Craniata</taxon>
        <taxon>Vertebrata</taxon>
        <taxon>Euteleostomi</taxon>
        <taxon>Archelosauria</taxon>
        <taxon>Testudinata</taxon>
        <taxon>Testudines</taxon>
        <taxon>Cryptodira</taxon>
        <taxon>Durocryptodira</taxon>
        <taxon>Testudinoidea</taxon>
        <taxon>Platysternidae</taxon>
        <taxon>Platysternon</taxon>
    </lineage>
</organism>
<dbReference type="AlphaFoldDB" id="A0A4D9F6V4"/>
<comment type="caution">
    <text evidence="1">The sequence shown here is derived from an EMBL/GenBank/DDBJ whole genome shotgun (WGS) entry which is preliminary data.</text>
</comment>
<reference evidence="1 2" key="2">
    <citation type="submission" date="2019-04" db="EMBL/GenBank/DDBJ databases">
        <title>The genome sequence of big-headed turtle.</title>
        <authorList>
            <person name="Gong S."/>
        </authorList>
    </citation>
    <scope>NUCLEOTIDE SEQUENCE [LARGE SCALE GENOMIC DNA]</scope>
    <source>
        <strain evidence="1">DO16091913</strain>
        <tissue evidence="1">Muscle</tissue>
    </source>
</reference>
<name>A0A4D9F6V4_9SAUR</name>
<proteinExistence type="predicted"/>
<reference evidence="1 2" key="1">
    <citation type="submission" date="2019-04" db="EMBL/GenBank/DDBJ databases">
        <title>Draft genome of the big-headed turtle Platysternon megacephalum.</title>
        <authorList>
            <person name="Gong S."/>
        </authorList>
    </citation>
    <scope>NUCLEOTIDE SEQUENCE [LARGE SCALE GENOMIC DNA]</scope>
    <source>
        <strain evidence="1">DO16091913</strain>
        <tissue evidence="1">Muscle</tissue>
    </source>
</reference>
<dbReference type="EMBL" id="QXTE01000006">
    <property type="protein sequence ID" value="TFK15138.1"/>
    <property type="molecule type" value="Genomic_DNA"/>
</dbReference>
<accession>A0A4D9F6V4</accession>